<evidence type="ECO:0000313" key="1">
    <source>
        <dbReference type="EMBL" id="PTQ49846.1"/>
    </source>
</evidence>
<dbReference type="Gramene" id="Mp1g25900.1">
    <property type="protein sequence ID" value="Mp1g25900.1.cds1"/>
    <property type="gene ID" value="Mp1g25900"/>
</dbReference>
<dbReference type="Proteomes" id="UP000244005">
    <property type="component" value="Unassembled WGS sequence"/>
</dbReference>
<dbReference type="AlphaFoldDB" id="A0A2R6XUS8"/>
<accession>A0A2R6XUS8</accession>
<sequence>MCLPAHDSMLLAPGTVSGATTKKLCLEGCLCWPSSQEEPAFLLHPSLTFTSRAPVDISSLSRLDFIFCTWPSCSLLAWNCPFFFLVEVLFHWELKLANMAIQRWVHH</sequence>
<evidence type="ECO:0000313" key="2">
    <source>
        <dbReference type="Proteomes" id="UP000244005"/>
    </source>
</evidence>
<keyword evidence="2" id="KW-1185">Reference proteome</keyword>
<organism evidence="1 2">
    <name type="scientific">Marchantia polymorpha</name>
    <name type="common">Common liverwort</name>
    <name type="synonym">Marchantia aquatica</name>
    <dbReference type="NCBI Taxonomy" id="3197"/>
    <lineage>
        <taxon>Eukaryota</taxon>
        <taxon>Viridiplantae</taxon>
        <taxon>Streptophyta</taxon>
        <taxon>Embryophyta</taxon>
        <taxon>Marchantiophyta</taxon>
        <taxon>Marchantiopsida</taxon>
        <taxon>Marchantiidae</taxon>
        <taxon>Marchantiales</taxon>
        <taxon>Marchantiaceae</taxon>
        <taxon>Marchantia</taxon>
    </lineage>
</organism>
<dbReference type="EMBL" id="KZ772674">
    <property type="protein sequence ID" value="PTQ49846.1"/>
    <property type="molecule type" value="Genomic_DNA"/>
</dbReference>
<gene>
    <name evidence="1" type="ORF">MARPO_0002s0286</name>
</gene>
<protein>
    <submittedName>
        <fullName evidence="1">Uncharacterized protein</fullName>
    </submittedName>
</protein>
<proteinExistence type="predicted"/>
<reference evidence="2" key="1">
    <citation type="journal article" date="2017" name="Cell">
        <title>Insights into land plant evolution garnered from the Marchantia polymorpha genome.</title>
        <authorList>
            <person name="Bowman J.L."/>
            <person name="Kohchi T."/>
            <person name="Yamato K.T."/>
            <person name="Jenkins J."/>
            <person name="Shu S."/>
            <person name="Ishizaki K."/>
            <person name="Yamaoka S."/>
            <person name="Nishihama R."/>
            <person name="Nakamura Y."/>
            <person name="Berger F."/>
            <person name="Adam C."/>
            <person name="Aki S.S."/>
            <person name="Althoff F."/>
            <person name="Araki T."/>
            <person name="Arteaga-Vazquez M.A."/>
            <person name="Balasubrmanian S."/>
            <person name="Barry K."/>
            <person name="Bauer D."/>
            <person name="Boehm C.R."/>
            <person name="Briginshaw L."/>
            <person name="Caballero-Perez J."/>
            <person name="Catarino B."/>
            <person name="Chen F."/>
            <person name="Chiyoda S."/>
            <person name="Chovatia M."/>
            <person name="Davies K.M."/>
            <person name="Delmans M."/>
            <person name="Demura T."/>
            <person name="Dierschke T."/>
            <person name="Dolan L."/>
            <person name="Dorantes-Acosta A.E."/>
            <person name="Eklund D.M."/>
            <person name="Florent S.N."/>
            <person name="Flores-Sandoval E."/>
            <person name="Fujiyama A."/>
            <person name="Fukuzawa H."/>
            <person name="Galik B."/>
            <person name="Grimanelli D."/>
            <person name="Grimwood J."/>
            <person name="Grossniklaus U."/>
            <person name="Hamada T."/>
            <person name="Haseloff J."/>
            <person name="Hetherington A.J."/>
            <person name="Higo A."/>
            <person name="Hirakawa Y."/>
            <person name="Hundley H.N."/>
            <person name="Ikeda Y."/>
            <person name="Inoue K."/>
            <person name="Inoue S.I."/>
            <person name="Ishida S."/>
            <person name="Jia Q."/>
            <person name="Kakita M."/>
            <person name="Kanazawa T."/>
            <person name="Kawai Y."/>
            <person name="Kawashima T."/>
            <person name="Kennedy M."/>
            <person name="Kinose K."/>
            <person name="Kinoshita T."/>
            <person name="Kohara Y."/>
            <person name="Koide E."/>
            <person name="Komatsu K."/>
            <person name="Kopischke S."/>
            <person name="Kubo M."/>
            <person name="Kyozuka J."/>
            <person name="Lagercrantz U."/>
            <person name="Lin S.S."/>
            <person name="Lindquist E."/>
            <person name="Lipzen A.M."/>
            <person name="Lu C.W."/>
            <person name="De Luna E."/>
            <person name="Martienssen R.A."/>
            <person name="Minamino N."/>
            <person name="Mizutani M."/>
            <person name="Mizutani M."/>
            <person name="Mochizuki N."/>
            <person name="Monte I."/>
            <person name="Mosher R."/>
            <person name="Nagasaki H."/>
            <person name="Nakagami H."/>
            <person name="Naramoto S."/>
            <person name="Nishitani K."/>
            <person name="Ohtani M."/>
            <person name="Okamoto T."/>
            <person name="Okumura M."/>
            <person name="Phillips J."/>
            <person name="Pollak B."/>
            <person name="Reinders A."/>
            <person name="Rovekamp M."/>
            <person name="Sano R."/>
            <person name="Sawa S."/>
            <person name="Schmid M.W."/>
            <person name="Shirakawa M."/>
            <person name="Solano R."/>
            <person name="Spunde A."/>
            <person name="Suetsugu N."/>
            <person name="Sugano S."/>
            <person name="Sugiyama A."/>
            <person name="Sun R."/>
            <person name="Suzuki Y."/>
            <person name="Takenaka M."/>
            <person name="Takezawa D."/>
            <person name="Tomogane H."/>
            <person name="Tsuzuki M."/>
            <person name="Ueda T."/>
            <person name="Umeda M."/>
            <person name="Ward J.M."/>
            <person name="Watanabe Y."/>
            <person name="Yazaki K."/>
            <person name="Yokoyama R."/>
            <person name="Yoshitake Y."/>
            <person name="Yotsui I."/>
            <person name="Zachgo S."/>
            <person name="Schmutz J."/>
        </authorList>
    </citation>
    <scope>NUCLEOTIDE SEQUENCE [LARGE SCALE GENOMIC DNA]</scope>
    <source>
        <strain evidence="2">Tak-1</strain>
    </source>
</reference>
<name>A0A2R6XUS8_MARPO</name>